<dbReference type="PROSITE" id="PS00330">
    <property type="entry name" value="HEMOLYSIN_CALCIUM"/>
    <property type="match status" value="6"/>
</dbReference>
<keyword evidence="4" id="KW-0800">Toxin</keyword>
<dbReference type="SUPFAM" id="SSF51294">
    <property type="entry name" value="Hedgehog/intein (Hint) domain"/>
    <property type="match status" value="1"/>
</dbReference>
<dbReference type="InterPro" id="IPR011049">
    <property type="entry name" value="Serralysin-like_metalloprot_C"/>
</dbReference>
<dbReference type="RefSeq" id="WP_133064533.1">
    <property type="nucleotide sequence ID" value="NZ_MSPP01000004.1"/>
</dbReference>
<dbReference type="Gene3D" id="2.150.10.10">
    <property type="entry name" value="Serralysin-like metalloprotease, C-terminal"/>
    <property type="match status" value="10"/>
</dbReference>
<evidence type="ECO:0000313" key="10">
    <source>
        <dbReference type="EMBL" id="OUD08734.1"/>
    </source>
</evidence>
<dbReference type="Gene3D" id="2.170.16.10">
    <property type="entry name" value="Hedgehog/Intein (Hint) domain"/>
    <property type="match status" value="1"/>
</dbReference>
<comment type="subcellular location">
    <subcellularLocation>
        <location evidence="1">Membrane</location>
    </subcellularLocation>
    <subcellularLocation>
        <location evidence="2">Secreted</location>
    </subcellularLocation>
</comment>
<dbReference type="GO" id="GO:0016539">
    <property type="term" value="P:intein-mediated protein splicing"/>
    <property type="evidence" value="ECO:0007669"/>
    <property type="project" value="InterPro"/>
</dbReference>
<dbReference type="InterPro" id="IPR036844">
    <property type="entry name" value="Hint_dom_sf"/>
</dbReference>
<keyword evidence="6" id="KW-0843">Virulence</keyword>
<dbReference type="InterPro" id="IPR003995">
    <property type="entry name" value="RTX_toxin_determinant-A"/>
</dbReference>
<evidence type="ECO:0000256" key="6">
    <source>
        <dbReference type="ARBA" id="ARBA00023026"/>
    </source>
</evidence>
<dbReference type="InterPro" id="IPR028992">
    <property type="entry name" value="Hedgehog/Intein_dom"/>
</dbReference>
<keyword evidence="3" id="KW-0964">Secreted</keyword>
<dbReference type="PRINTS" id="PR00313">
    <property type="entry name" value="CABNDNGRPT"/>
</dbReference>
<dbReference type="GO" id="GO:0016020">
    <property type="term" value="C:membrane"/>
    <property type="evidence" value="ECO:0007669"/>
    <property type="project" value="UniProtKB-SubCell"/>
</dbReference>
<dbReference type="Pfam" id="PF13403">
    <property type="entry name" value="Hint_2"/>
    <property type="match status" value="1"/>
</dbReference>
<dbReference type="SUPFAM" id="SSF51120">
    <property type="entry name" value="beta-Roll"/>
    <property type="match status" value="10"/>
</dbReference>
<evidence type="ECO:0000256" key="8">
    <source>
        <dbReference type="SAM" id="MobiDB-lite"/>
    </source>
</evidence>
<keyword evidence="5" id="KW-0677">Repeat</keyword>
<evidence type="ECO:0000256" key="2">
    <source>
        <dbReference type="ARBA" id="ARBA00004613"/>
    </source>
</evidence>
<dbReference type="InterPro" id="IPR018511">
    <property type="entry name" value="Hemolysin-typ_Ca-bd_CS"/>
</dbReference>
<dbReference type="InterPro" id="IPR050557">
    <property type="entry name" value="RTX_toxin/Mannuronan_C5-epim"/>
</dbReference>
<feature type="region of interest" description="Disordered" evidence="8">
    <location>
        <begin position="164"/>
        <end position="209"/>
    </location>
</feature>
<evidence type="ECO:0000256" key="5">
    <source>
        <dbReference type="ARBA" id="ARBA00022737"/>
    </source>
</evidence>
<dbReference type="InterPro" id="IPR001343">
    <property type="entry name" value="Hemolysn_Ca-bd"/>
</dbReference>
<dbReference type="PROSITE" id="PS50817">
    <property type="entry name" value="INTEIN_N_TER"/>
    <property type="match status" value="1"/>
</dbReference>
<protein>
    <recommendedName>
        <fullName evidence="9">Hedgehog/Intein (Hint) domain-containing protein</fullName>
    </recommendedName>
</protein>
<evidence type="ECO:0000313" key="11">
    <source>
        <dbReference type="Proteomes" id="UP000194664"/>
    </source>
</evidence>
<dbReference type="PANTHER" id="PTHR38340:SF1">
    <property type="entry name" value="S-LAYER PROTEIN"/>
    <property type="match status" value="1"/>
</dbReference>
<reference evidence="10 11" key="1">
    <citation type="submission" date="2016-12" db="EMBL/GenBank/DDBJ databases">
        <title>The draft genome sequence of HSLHS2.</title>
        <authorList>
            <person name="Hu D."/>
            <person name="Wang L."/>
            <person name="Shao Z."/>
        </authorList>
    </citation>
    <scope>NUCLEOTIDE SEQUENCE [LARGE SCALE GENOMIC DNA]</scope>
    <source>
        <strain evidence="10">MCCC 1A06712</strain>
    </source>
</reference>
<dbReference type="Pfam" id="PF00353">
    <property type="entry name" value="HemolysinCabind"/>
    <property type="match status" value="12"/>
</dbReference>
<name>A0A251WXD7_9RHOB</name>
<evidence type="ECO:0000259" key="9">
    <source>
        <dbReference type="Pfam" id="PF13403"/>
    </source>
</evidence>
<evidence type="ECO:0000256" key="4">
    <source>
        <dbReference type="ARBA" id="ARBA00022656"/>
    </source>
</evidence>
<dbReference type="GO" id="GO:0005509">
    <property type="term" value="F:calcium ion binding"/>
    <property type="evidence" value="ECO:0007669"/>
    <property type="project" value="InterPro"/>
</dbReference>
<accession>A0A251WXD7</accession>
<dbReference type="EMBL" id="MSPP01000004">
    <property type="protein sequence ID" value="OUD08734.1"/>
    <property type="molecule type" value="Genomic_DNA"/>
</dbReference>
<dbReference type="Proteomes" id="UP000194664">
    <property type="component" value="Unassembled WGS sequence"/>
</dbReference>
<feature type="domain" description="Hedgehog/Intein (Hint)" evidence="9">
    <location>
        <begin position="1646"/>
        <end position="1785"/>
    </location>
</feature>
<dbReference type="GO" id="GO:0090729">
    <property type="term" value="F:toxin activity"/>
    <property type="evidence" value="ECO:0007669"/>
    <property type="project" value="UniProtKB-KW"/>
</dbReference>
<proteinExistence type="predicted"/>
<evidence type="ECO:0000256" key="7">
    <source>
        <dbReference type="ARBA" id="ARBA00023136"/>
    </source>
</evidence>
<feature type="compositionally biased region" description="Gly residues" evidence="8">
    <location>
        <begin position="176"/>
        <end position="197"/>
    </location>
</feature>
<gene>
    <name evidence="10" type="ORF">BVC71_12460</name>
</gene>
<organism evidence="10 11">
    <name type="scientific">Marivivens niveibacter</name>
    <dbReference type="NCBI Taxonomy" id="1930667"/>
    <lineage>
        <taxon>Bacteria</taxon>
        <taxon>Pseudomonadati</taxon>
        <taxon>Pseudomonadota</taxon>
        <taxon>Alphaproteobacteria</taxon>
        <taxon>Rhodobacterales</taxon>
        <taxon>Paracoccaceae</taxon>
        <taxon>Marivivens group</taxon>
        <taxon>Marivivens</taxon>
    </lineage>
</organism>
<evidence type="ECO:0000256" key="1">
    <source>
        <dbReference type="ARBA" id="ARBA00004370"/>
    </source>
</evidence>
<keyword evidence="11" id="KW-1185">Reference proteome</keyword>
<dbReference type="InterPro" id="IPR006141">
    <property type="entry name" value="Intein_N"/>
</dbReference>
<dbReference type="PANTHER" id="PTHR38340">
    <property type="entry name" value="S-LAYER PROTEIN"/>
    <property type="match status" value="1"/>
</dbReference>
<sequence length="1831" mass="185067">MPTGYLVNLGNTSLDTDDGVNSSSANFTTDRTLGAGSLQYTYNTSRGSRTETVQGTYQLGTDGQVYFVPDSGVTIRSGAYNYNVANHPEFSVVMGTTNDDTSINGSDNDDLIFDTNTTTATTGTGNDTIYAGAGDDTVYARDGDDVIYGGSGADYIEGGAGADSIDGGNGNDTIDGGAGNDTIQGGGGSDSILGGDGADTIVGDNDNSGVTTTNETFSWTGNGSIASGTDLTNGLTQDTGTMTVSFTQQNDGALSQTVATTTENYNGTSQTYSSVGIVGNGNANVSTSTIEFNANEGTGLSDTVTDVSFRINDIDAGSWRDNVIVRAYDINGNLVDVDLTAAGADNVTDGTNATITAADGSNSQVDAEGSILVQISGEVHSIEIEFNQTSGQVAQNVIYITDISFTTVVDTGSSDTIDGGAGNDNIDGAGGNDFLYGGTGDDTITGGDGNDSMYGGEGADTMYGGAGDDYIEYGEGADVVYGGDGNDVIDDIGGTAFLTGSTIYAGDGNDVAYGTSGNDLIEGGAGNDNLFGEIGDDTMWGGSGTDNLYGGEGTDWFNVDGDDDNTNVVGGESEGDWDALYLGNDASGQGATVTFTGDETGTFDFGTGTSTGNFYEIEAVGMTNADDVVDASAATTTQYIYTFSGDDSVIGTQGDDYIWLYDGADTVEGGTGNDAIALGADTDVDTVVMSDGDGNDVVYEFAEPTLNPDGSYTAIDQLDVSGLTDASGNPVNVHDVVVSDDGAGNAVLTFPDGTSVTLDGVSPTVMTDPLALIAVGVPASDGTVSGTAGNDVIDSTYTGDPDGDMIDDADNVIVGNQANDDIVEAGAGDDTIISGVGNDTIDAGAGIDQIYGGTGDDVMYGGDGSDTFNLESGFGNDTIVGGETGETGYGDVLNAAGLTEGVTVTYTGAEAGTISDGTSTATFSEIEAVSTGSGDDTIIGSDANDFFSTGAGADTIDAGAGDDVYEIGTTGTGAADGAADTIVFADGDGADTVYGFDAPTANGDGTYTGIDALDVSGLTDAQGNPVNTHDVVVEDTGSGARLVFPNGESIFLSGVDPVLLSDPHALAAIGIPLPDGTVSGTAGNDVIDGTYIGDPDGDIIDGTDNVIIGNADNDDIVEAGAGDDVVLSGIGNDTVYGGDGADQLNGGAGDDTLYGDAGNDTFNLDSGFGNDTIVGGETSESGYGDVLNASTLTENLTVNLSAPETGTLTDSTNTATFSEIEAVVTGSGDDSIIGSSGNDTFATGAGSDTIDAGAGDDLYELGTFYTGTPDSDADTVVFGDGDGADTVYGFQSPIDNGDGTWTGVDVLDVTDLHDAEGNLVNTNDVTVVDTGDGARLEFPNGESIFLHGISASTLSNPLALNAIGIPLSDGTVSGTAGNDIIDGAYIADPDGDMVDDNDAHLPGDTGNDDLIEAGAGDDLIIAGYGDDEVYGGTGADRIDGGDGNDTIYGEDGDDTIAVSAGNDTVIGGEAGETNGDLLDGSAMTADTTVTFTGAEAGTLTDGTNTTTFSEIEQVRTGSGNDTITGDAGDQSIDAGAGDDVIVGGAGADTLNAGDGNDTVTFAEGDDVSGGAGDDTFILADYAETSNGTITIDGGTGSETGGDTLQLGTLGDWSTLNATDDGTGSYSGSITLDDGTILNFSEIENIICFTPGTRIVTPQGARPIETLKVGDLVVTRDHGLQPIRWIQQRTVPAVDRFAPIRIRPGVVTGQERDLLVSPQHRMLFQGYRSELLFGDSEVLISAKHLIDDKLVTREEGGTVTYVHMLFDQHEIVFAEGAASESFHPGDIGLSAITDEARDELFQIFPDLRSMPGSYGDTARRCLKKHEALLLNA</sequence>
<evidence type="ECO:0000256" key="3">
    <source>
        <dbReference type="ARBA" id="ARBA00022525"/>
    </source>
</evidence>
<keyword evidence="7" id="KW-0472">Membrane</keyword>
<dbReference type="OrthoDB" id="6305173at2"/>
<dbReference type="GO" id="GO:0005576">
    <property type="term" value="C:extracellular region"/>
    <property type="evidence" value="ECO:0007669"/>
    <property type="project" value="UniProtKB-SubCell"/>
</dbReference>
<dbReference type="PRINTS" id="PR01488">
    <property type="entry name" value="RTXTOXINA"/>
</dbReference>
<comment type="caution">
    <text evidence="10">The sequence shown here is derived from an EMBL/GenBank/DDBJ whole genome shotgun (WGS) entry which is preliminary data.</text>
</comment>
<feature type="region of interest" description="Disordered" evidence="8">
    <location>
        <begin position="1432"/>
        <end position="1451"/>
    </location>
</feature>